<evidence type="ECO:0000313" key="1">
    <source>
        <dbReference type="EMBL" id="EEG24681.1"/>
    </source>
</evidence>
<comment type="caution">
    <text evidence="1">The sequence shown here is derived from an EMBL/GenBank/DDBJ whole genome shotgun (WGS) entry which is preliminary data.</text>
</comment>
<gene>
    <name evidence="1" type="ORF">EIKCOROL_00449</name>
</gene>
<dbReference type="Proteomes" id="UP000005837">
    <property type="component" value="Unassembled WGS sequence"/>
</dbReference>
<reference evidence="1 2" key="1">
    <citation type="submission" date="2009-01" db="EMBL/GenBank/DDBJ databases">
        <authorList>
            <person name="Fulton L."/>
            <person name="Clifton S."/>
            <person name="Chinwalla A.T."/>
            <person name="Mitreva M."/>
            <person name="Sodergren E."/>
            <person name="Weinstock G."/>
            <person name="Clifton S."/>
            <person name="Dooling D.J."/>
            <person name="Fulton B."/>
            <person name="Minx P."/>
            <person name="Pepin K.H."/>
            <person name="Johnson M."/>
            <person name="Bhonagiri V."/>
            <person name="Nash W.E."/>
            <person name="Mardis E.R."/>
            <person name="Wilson R.K."/>
        </authorList>
    </citation>
    <scope>NUCLEOTIDE SEQUENCE [LARGE SCALE GENOMIC DNA]</scope>
    <source>
        <strain evidence="1 2">ATCC 23834</strain>
    </source>
</reference>
<organism evidence="1 2">
    <name type="scientific">Eikenella corrodens ATCC 23834</name>
    <dbReference type="NCBI Taxonomy" id="546274"/>
    <lineage>
        <taxon>Bacteria</taxon>
        <taxon>Pseudomonadati</taxon>
        <taxon>Pseudomonadota</taxon>
        <taxon>Betaproteobacteria</taxon>
        <taxon>Neisseriales</taxon>
        <taxon>Neisseriaceae</taxon>
        <taxon>Eikenella</taxon>
    </lineage>
</organism>
<name>C0DSX6_EIKCO</name>
<protein>
    <submittedName>
        <fullName evidence="1">Uncharacterized protein</fullName>
    </submittedName>
</protein>
<dbReference type="HOGENOM" id="CLU_2878714_0_0_4"/>
<proteinExistence type="predicted"/>
<evidence type="ECO:0000313" key="2">
    <source>
        <dbReference type="Proteomes" id="UP000005837"/>
    </source>
</evidence>
<dbReference type="AlphaFoldDB" id="C0DSX6"/>
<sequence length="63" mass="7390">MLKQLPIAALRQLAMQPKQLVLLLQLLVQRQRQKVIIRLLWVMIVRQLEPVLLLQGMALRLVL</sequence>
<dbReference type="EMBL" id="ACEA01000012">
    <property type="protein sequence ID" value="EEG24681.1"/>
    <property type="molecule type" value="Genomic_DNA"/>
</dbReference>
<accession>C0DSX6</accession>